<sequence length="253" mass="28490">MTSSEYVRSILSIGFKKFSHIQISDDETDNFIKTSEDASKKLKFKPEIVWSVIETCQGISSVVIAIKSYPNENPSCELFASSMYHPGGYIKSFVSRLPTSMNKNLQSLCISVDLMIDSFSKLTVPCPIEDLRYAVENLTDRHFTTFIQIGFCAAGYTQEDIIMNNILLASMNLILFEMQSRGCRASIDVGADEGYVDMTVEKGNVEYSFAFFYYNPSICDPEKPEESVHDLEFNKDVSNSENIPLDSSKSIEK</sequence>
<dbReference type="Proteomes" id="UP000887540">
    <property type="component" value="Unplaced"/>
</dbReference>
<dbReference type="WBParaSite" id="ACRNAN_scaffold1684.g9357.t1">
    <property type="protein sequence ID" value="ACRNAN_scaffold1684.g9357.t1"/>
    <property type="gene ID" value="ACRNAN_scaffold1684.g9357"/>
</dbReference>
<evidence type="ECO:0000256" key="1">
    <source>
        <dbReference type="SAM" id="MobiDB-lite"/>
    </source>
</evidence>
<evidence type="ECO:0000313" key="3">
    <source>
        <dbReference type="WBParaSite" id="ACRNAN_scaffold1684.g9357.t1"/>
    </source>
</evidence>
<feature type="region of interest" description="Disordered" evidence="1">
    <location>
        <begin position="232"/>
        <end position="253"/>
    </location>
</feature>
<protein>
    <submittedName>
        <fullName evidence="3">Uncharacterized protein</fullName>
    </submittedName>
</protein>
<feature type="compositionally biased region" description="Polar residues" evidence="1">
    <location>
        <begin position="236"/>
        <end position="253"/>
    </location>
</feature>
<proteinExistence type="predicted"/>
<keyword evidence="2" id="KW-1185">Reference proteome</keyword>
<organism evidence="2 3">
    <name type="scientific">Acrobeloides nanus</name>
    <dbReference type="NCBI Taxonomy" id="290746"/>
    <lineage>
        <taxon>Eukaryota</taxon>
        <taxon>Metazoa</taxon>
        <taxon>Ecdysozoa</taxon>
        <taxon>Nematoda</taxon>
        <taxon>Chromadorea</taxon>
        <taxon>Rhabditida</taxon>
        <taxon>Tylenchina</taxon>
        <taxon>Cephalobomorpha</taxon>
        <taxon>Cephaloboidea</taxon>
        <taxon>Cephalobidae</taxon>
        <taxon>Acrobeloides</taxon>
    </lineage>
</organism>
<dbReference type="AlphaFoldDB" id="A0A914CZR8"/>
<evidence type="ECO:0000313" key="2">
    <source>
        <dbReference type="Proteomes" id="UP000887540"/>
    </source>
</evidence>
<accession>A0A914CZR8</accession>
<name>A0A914CZR8_9BILA</name>
<reference evidence="3" key="1">
    <citation type="submission" date="2022-11" db="UniProtKB">
        <authorList>
            <consortium name="WormBaseParasite"/>
        </authorList>
    </citation>
    <scope>IDENTIFICATION</scope>
</reference>